<evidence type="ECO:0000313" key="2">
    <source>
        <dbReference type="Proteomes" id="UP001164746"/>
    </source>
</evidence>
<dbReference type="Proteomes" id="UP001164746">
    <property type="component" value="Chromosome 6"/>
</dbReference>
<proteinExistence type="predicted"/>
<accession>A0ABY7EF58</accession>
<keyword evidence="2" id="KW-1185">Reference proteome</keyword>
<organism evidence="1 2">
    <name type="scientific">Mya arenaria</name>
    <name type="common">Soft-shell clam</name>
    <dbReference type="NCBI Taxonomy" id="6604"/>
    <lineage>
        <taxon>Eukaryota</taxon>
        <taxon>Metazoa</taxon>
        <taxon>Spiralia</taxon>
        <taxon>Lophotrochozoa</taxon>
        <taxon>Mollusca</taxon>
        <taxon>Bivalvia</taxon>
        <taxon>Autobranchia</taxon>
        <taxon>Heteroconchia</taxon>
        <taxon>Euheterodonta</taxon>
        <taxon>Imparidentia</taxon>
        <taxon>Neoheterodontei</taxon>
        <taxon>Myida</taxon>
        <taxon>Myoidea</taxon>
        <taxon>Myidae</taxon>
        <taxon>Mya</taxon>
    </lineage>
</organism>
<name>A0ABY7EF58_MYAAR</name>
<dbReference type="EMBL" id="CP111017">
    <property type="protein sequence ID" value="WAR07054.1"/>
    <property type="molecule type" value="Genomic_DNA"/>
</dbReference>
<evidence type="ECO:0000313" key="1">
    <source>
        <dbReference type="EMBL" id="WAR07054.1"/>
    </source>
</evidence>
<gene>
    <name evidence="1" type="ORF">MAR_017012</name>
</gene>
<protein>
    <submittedName>
        <fullName evidence="1">Uncharacterized protein</fullName>
    </submittedName>
</protein>
<sequence length="161" mass="18393">MKKRETTSLFIRHEANMHVNLRSLNDTTLKNEGINKKIDEVIDGERGECSSIYAREAEAHAEKPVQRYADDGWGKLAFVETTCTRAISGKREEVVSSTTPEEPLVQNTTVEELFLLTTKLFLFRIHLVPTSRKLGRTPSVLSNHLFTTLYIPYDLRMRPSV</sequence>
<reference evidence="1" key="1">
    <citation type="submission" date="2022-11" db="EMBL/GenBank/DDBJ databases">
        <title>Centuries of genome instability and evolution in soft-shell clam transmissible cancer (bioRxiv).</title>
        <authorList>
            <person name="Hart S.F.M."/>
            <person name="Yonemitsu M.A."/>
            <person name="Giersch R.M."/>
            <person name="Beal B.F."/>
            <person name="Arriagada G."/>
            <person name="Davis B.W."/>
            <person name="Ostrander E.A."/>
            <person name="Goff S.P."/>
            <person name="Metzger M.J."/>
        </authorList>
    </citation>
    <scope>NUCLEOTIDE SEQUENCE</scope>
    <source>
        <strain evidence="1">MELC-2E11</strain>
        <tissue evidence="1">Siphon/mantle</tissue>
    </source>
</reference>